<protein>
    <submittedName>
        <fullName evidence="2">CDP-glucose 4,6-dehydratase</fullName>
    </submittedName>
</protein>
<dbReference type="SUPFAM" id="SSF51735">
    <property type="entry name" value="NAD(P)-binding Rossmann-fold domains"/>
    <property type="match status" value="1"/>
</dbReference>
<dbReference type="Gene3D" id="3.90.25.10">
    <property type="entry name" value="UDP-galactose 4-epimerase, domain 1"/>
    <property type="match status" value="1"/>
</dbReference>
<gene>
    <name evidence="2" type="primary">rfbG</name>
    <name evidence="2" type="ORF">GCM10011282_27140</name>
</gene>
<dbReference type="InterPro" id="IPR013445">
    <property type="entry name" value="CDP_4_6_deHydtase"/>
</dbReference>
<evidence type="ECO:0000313" key="2">
    <source>
        <dbReference type="EMBL" id="GGX19503.1"/>
    </source>
</evidence>
<dbReference type="Proteomes" id="UP000620127">
    <property type="component" value="Unassembled WGS sequence"/>
</dbReference>
<name>A0ABQ2XJJ1_9BURK</name>
<organism evidence="2 3">
    <name type="scientific">Undibacterium macrobrachii</name>
    <dbReference type="NCBI Taxonomy" id="1119058"/>
    <lineage>
        <taxon>Bacteria</taxon>
        <taxon>Pseudomonadati</taxon>
        <taxon>Pseudomonadota</taxon>
        <taxon>Betaproteobacteria</taxon>
        <taxon>Burkholderiales</taxon>
        <taxon>Oxalobacteraceae</taxon>
        <taxon>Undibacterium</taxon>
    </lineage>
</organism>
<sequence>MLVSSIGANPDPAFWRGRRVALTGHTGFKGSWMALLLTRLGAQVYGYALAPSTQPNLFTSAQVETHIDSQIGDIRNADTLGAWLARANPEIVFHFAAQALVKQSYLDPFATMTSNFVGTLNLLEAARTQASIRAMVIVTTDKVYKNNESGQAYQEHDALGGHDPYSASKAACEILVSSYKQCFLQHIGVATARAGNVIGGGDWAADRLIPDAVRAWSQQQELDIRRPDAIRPWQHVLEPLCAYLILAQNLARNCSAGPELSNAYNFGPDIIDAVTVREVIEQAQRSFGSGTVKFAEQIAGPHEAGLLHLDNGLAKKQLGVYPRWNLKEAVQRSMDWYKSYLHGASAAKLCAADMDAYLFGES</sequence>
<dbReference type="EMBL" id="BMYT01000004">
    <property type="protein sequence ID" value="GGX19503.1"/>
    <property type="molecule type" value="Genomic_DNA"/>
</dbReference>
<comment type="caution">
    <text evidence="2">The sequence shown here is derived from an EMBL/GenBank/DDBJ whole genome shotgun (WGS) entry which is preliminary data.</text>
</comment>
<evidence type="ECO:0000313" key="3">
    <source>
        <dbReference type="Proteomes" id="UP000620127"/>
    </source>
</evidence>
<dbReference type="NCBIfam" id="TIGR02622">
    <property type="entry name" value="CDP_4_6_dhtase"/>
    <property type="match status" value="1"/>
</dbReference>
<proteinExistence type="predicted"/>
<accession>A0ABQ2XJJ1</accession>
<dbReference type="Gene3D" id="3.40.50.720">
    <property type="entry name" value="NAD(P)-binding Rossmann-like Domain"/>
    <property type="match status" value="1"/>
</dbReference>
<feature type="domain" description="NAD(P)-binding" evidence="1">
    <location>
        <begin position="23"/>
        <end position="331"/>
    </location>
</feature>
<dbReference type="InterPro" id="IPR036291">
    <property type="entry name" value="NAD(P)-bd_dom_sf"/>
</dbReference>
<keyword evidence="3" id="KW-1185">Reference proteome</keyword>
<dbReference type="Pfam" id="PF16363">
    <property type="entry name" value="GDP_Man_Dehyd"/>
    <property type="match status" value="1"/>
</dbReference>
<dbReference type="InterPro" id="IPR016040">
    <property type="entry name" value="NAD(P)-bd_dom"/>
</dbReference>
<evidence type="ECO:0000259" key="1">
    <source>
        <dbReference type="Pfam" id="PF16363"/>
    </source>
</evidence>
<reference evidence="3" key="1">
    <citation type="journal article" date="2019" name="Int. J. Syst. Evol. Microbiol.">
        <title>The Global Catalogue of Microorganisms (GCM) 10K type strain sequencing project: providing services to taxonomists for standard genome sequencing and annotation.</title>
        <authorList>
            <consortium name="The Broad Institute Genomics Platform"/>
            <consortium name="The Broad Institute Genome Sequencing Center for Infectious Disease"/>
            <person name="Wu L."/>
            <person name="Ma J."/>
        </authorList>
    </citation>
    <scope>NUCLEOTIDE SEQUENCE [LARGE SCALE GENOMIC DNA]</scope>
    <source>
        <strain evidence="3">KCTC 23916</strain>
    </source>
</reference>
<dbReference type="PANTHER" id="PTHR43000">
    <property type="entry name" value="DTDP-D-GLUCOSE 4,6-DEHYDRATASE-RELATED"/>
    <property type="match status" value="1"/>
</dbReference>